<organism evidence="10 11">
    <name type="scientific">Corticimicrobacter populi</name>
    <dbReference type="NCBI Taxonomy" id="2175229"/>
    <lineage>
        <taxon>Bacteria</taxon>
        <taxon>Pseudomonadati</taxon>
        <taxon>Pseudomonadota</taxon>
        <taxon>Betaproteobacteria</taxon>
        <taxon>Burkholderiales</taxon>
        <taxon>Alcaligenaceae</taxon>
        <taxon>Corticimicrobacter</taxon>
    </lineage>
</organism>
<comment type="subcellular location">
    <subcellularLocation>
        <location evidence="1">Membrane</location>
    </subcellularLocation>
</comment>
<dbReference type="Gene3D" id="1.20.5.1030">
    <property type="entry name" value="Preprotein translocase secy subunit"/>
    <property type="match status" value="1"/>
</dbReference>
<evidence type="ECO:0000256" key="1">
    <source>
        <dbReference type="ARBA" id="ARBA00004370"/>
    </source>
</evidence>
<keyword evidence="6 9" id="KW-1133">Transmembrane helix</keyword>
<dbReference type="PANTHER" id="PTHR33910:SF1">
    <property type="entry name" value="PROTEIN TRANSLOCASE SUBUNIT SECE"/>
    <property type="match status" value="1"/>
</dbReference>
<dbReference type="GO" id="GO:0008320">
    <property type="term" value="F:protein transmembrane transporter activity"/>
    <property type="evidence" value="ECO:0007669"/>
    <property type="project" value="UniProtKB-UniRule"/>
</dbReference>
<name>A0A2V1JT70_9BURK</name>
<accession>A0A2V1JT70</accession>
<keyword evidence="2 9" id="KW-0813">Transport</keyword>
<evidence type="ECO:0000256" key="8">
    <source>
        <dbReference type="ARBA" id="ARBA00023136"/>
    </source>
</evidence>
<keyword evidence="11" id="KW-1185">Reference proteome</keyword>
<dbReference type="InterPro" id="IPR005807">
    <property type="entry name" value="SecE_bac"/>
</dbReference>
<proteinExistence type="inferred from homology"/>
<dbReference type="HAMAP" id="MF_00422">
    <property type="entry name" value="SecE"/>
    <property type="match status" value="1"/>
</dbReference>
<comment type="caution">
    <text evidence="9">Lacks conserved residue(s) required for the propagation of feature annotation.</text>
</comment>
<evidence type="ECO:0000256" key="9">
    <source>
        <dbReference type="HAMAP-Rule" id="MF_00422"/>
    </source>
</evidence>
<feature type="transmembrane region" description="Helical" evidence="9">
    <location>
        <begin position="89"/>
        <end position="110"/>
    </location>
</feature>
<keyword evidence="4 9" id="KW-0812">Transmembrane</keyword>
<comment type="function">
    <text evidence="9">Essential subunit of the Sec protein translocation channel SecYEG. Clamps together the 2 halves of SecY. May contact the channel plug during translocation.</text>
</comment>
<feature type="transmembrane region" description="Helical" evidence="9">
    <location>
        <begin position="41"/>
        <end position="59"/>
    </location>
</feature>
<evidence type="ECO:0000256" key="3">
    <source>
        <dbReference type="ARBA" id="ARBA00022475"/>
    </source>
</evidence>
<evidence type="ECO:0000256" key="5">
    <source>
        <dbReference type="ARBA" id="ARBA00022927"/>
    </source>
</evidence>
<dbReference type="Proteomes" id="UP000245212">
    <property type="component" value="Unassembled WGS sequence"/>
</dbReference>
<dbReference type="RefSeq" id="WP_109063207.1">
    <property type="nucleotide sequence ID" value="NZ_QETA01000010.1"/>
</dbReference>
<keyword evidence="8 9" id="KW-0472">Membrane</keyword>
<dbReference type="GO" id="GO:0065002">
    <property type="term" value="P:intracellular protein transmembrane transport"/>
    <property type="evidence" value="ECO:0007669"/>
    <property type="project" value="UniProtKB-UniRule"/>
</dbReference>
<evidence type="ECO:0000313" key="10">
    <source>
        <dbReference type="EMBL" id="PWF20907.1"/>
    </source>
</evidence>
<dbReference type="NCBIfam" id="TIGR00964">
    <property type="entry name" value="secE_bact"/>
    <property type="match status" value="1"/>
</dbReference>
<keyword evidence="3 9" id="KW-1003">Cell membrane</keyword>
<comment type="caution">
    <text evidence="10">The sequence shown here is derived from an EMBL/GenBank/DDBJ whole genome shotgun (WGS) entry which is preliminary data.</text>
</comment>
<evidence type="ECO:0000256" key="6">
    <source>
        <dbReference type="ARBA" id="ARBA00022989"/>
    </source>
</evidence>
<evidence type="ECO:0000256" key="4">
    <source>
        <dbReference type="ARBA" id="ARBA00022692"/>
    </source>
</evidence>
<dbReference type="GO" id="GO:0006605">
    <property type="term" value="P:protein targeting"/>
    <property type="evidence" value="ECO:0007669"/>
    <property type="project" value="UniProtKB-UniRule"/>
</dbReference>
<evidence type="ECO:0000256" key="2">
    <source>
        <dbReference type="ARBA" id="ARBA00022448"/>
    </source>
</evidence>
<dbReference type="AlphaFoldDB" id="A0A2V1JT70"/>
<dbReference type="InterPro" id="IPR001901">
    <property type="entry name" value="Translocase_SecE/Sec61-g"/>
</dbReference>
<dbReference type="PANTHER" id="PTHR33910">
    <property type="entry name" value="PROTEIN TRANSLOCASE SUBUNIT SECE"/>
    <property type="match status" value="1"/>
</dbReference>
<reference evidence="11" key="1">
    <citation type="submission" date="2018-05" db="EMBL/GenBank/DDBJ databases">
        <authorList>
            <person name="Li Y."/>
        </authorList>
    </citation>
    <scope>NUCLEOTIDE SEQUENCE [LARGE SCALE GENOMIC DNA]</scope>
    <source>
        <strain evidence="11">3d-2-2</strain>
    </source>
</reference>
<comment type="similarity">
    <text evidence="9">Belongs to the SecE/SEC61-gamma family.</text>
</comment>
<sequence length="126" mass="13774">MSNSSIETVTSSADRAKLVLAVVVVIAGIVGFSWFGQWPTVARVGLFIGGLVLAALIAWTSEPGKRTLSFAGASYNEVKRVTWPTRKETMQMTGVVFGFVFVMGAFLWLLDKGLEWVIYGLLLGWK</sequence>
<dbReference type="NCBIfam" id="NF004371">
    <property type="entry name" value="PRK05740.1-1"/>
    <property type="match status" value="1"/>
</dbReference>
<keyword evidence="5 9" id="KW-0653">Protein transport</keyword>
<evidence type="ECO:0000313" key="11">
    <source>
        <dbReference type="Proteomes" id="UP000245212"/>
    </source>
</evidence>
<gene>
    <name evidence="9" type="primary">secE</name>
    <name evidence="10" type="ORF">DD235_16430</name>
</gene>
<dbReference type="Pfam" id="PF00584">
    <property type="entry name" value="SecE"/>
    <property type="match status" value="1"/>
</dbReference>
<protein>
    <recommendedName>
        <fullName evidence="9">Protein translocase subunit SecE</fullName>
    </recommendedName>
</protein>
<keyword evidence="7 9" id="KW-0811">Translocation</keyword>
<evidence type="ECO:0000256" key="7">
    <source>
        <dbReference type="ARBA" id="ARBA00023010"/>
    </source>
</evidence>
<dbReference type="GO" id="GO:0009306">
    <property type="term" value="P:protein secretion"/>
    <property type="evidence" value="ECO:0007669"/>
    <property type="project" value="UniProtKB-UniRule"/>
</dbReference>
<dbReference type="GO" id="GO:0043952">
    <property type="term" value="P:protein transport by the Sec complex"/>
    <property type="evidence" value="ECO:0007669"/>
    <property type="project" value="UniProtKB-UniRule"/>
</dbReference>
<dbReference type="EMBL" id="QETA01000010">
    <property type="protein sequence ID" value="PWF20907.1"/>
    <property type="molecule type" value="Genomic_DNA"/>
</dbReference>
<dbReference type="InterPro" id="IPR038379">
    <property type="entry name" value="SecE_sf"/>
</dbReference>
<feature type="transmembrane region" description="Helical" evidence="9">
    <location>
        <begin position="18"/>
        <end position="35"/>
    </location>
</feature>
<comment type="subunit">
    <text evidence="9">Component of the Sec protein translocase complex. Heterotrimer consisting of SecY, SecE and SecG subunits. The heterotrimers can form oligomers, although 1 heterotrimer is thought to be able to translocate proteins. Interacts with the ribosome. Interacts with SecDF, and other proteins may be involved. Interacts with SecA.</text>
</comment>
<dbReference type="GO" id="GO:0005886">
    <property type="term" value="C:plasma membrane"/>
    <property type="evidence" value="ECO:0007669"/>
    <property type="project" value="UniProtKB-UniRule"/>
</dbReference>